<proteinExistence type="predicted"/>
<keyword evidence="2" id="KW-1185">Reference proteome</keyword>
<gene>
    <name evidence="1" type="ORF">NDU88_006571</name>
</gene>
<organism evidence="1 2">
    <name type="scientific">Pleurodeles waltl</name>
    <name type="common">Iberian ribbed newt</name>
    <dbReference type="NCBI Taxonomy" id="8319"/>
    <lineage>
        <taxon>Eukaryota</taxon>
        <taxon>Metazoa</taxon>
        <taxon>Chordata</taxon>
        <taxon>Craniata</taxon>
        <taxon>Vertebrata</taxon>
        <taxon>Euteleostomi</taxon>
        <taxon>Amphibia</taxon>
        <taxon>Batrachia</taxon>
        <taxon>Caudata</taxon>
        <taxon>Salamandroidea</taxon>
        <taxon>Salamandridae</taxon>
        <taxon>Pleurodelinae</taxon>
        <taxon>Pleurodeles</taxon>
    </lineage>
</organism>
<name>A0AAV7X452_PLEWA</name>
<dbReference type="AlphaFoldDB" id="A0AAV7X452"/>
<evidence type="ECO:0000313" key="1">
    <source>
        <dbReference type="EMBL" id="KAJ1219000.1"/>
    </source>
</evidence>
<evidence type="ECO:0000313" key="2">
    <source>
        <dbReference type="Proteomes" id="UP001066276"/>
    </source>
</evidence>
<dbReference type="Proteomes" id="UP001066276">
    <property type="component" value="Chromosome 1_1"/>
</dbReference>
<comment type="caution">
    <text evidence="1">The sequence shown here is derived from an EMBL/GenBank/DDBJ whole genome shotgun (WGS) entry which is preliminary data.</text>
</comment>
<reference evidence="1" key="1">
    <citation type="journal article" date="2022" name="bioRxiv">
        <title>Sequencing and chromosome-scale assembly of the giantPleurodeles waltlgenome.</title>
        <authorList>
            <person name="Brown T."/>
            <person name="Elewa A."/>
            <person name="Iarovenko S."/>
            <person name="Subramanian E."/>
            <person name="Araus A.J."/>
            <person name="Petzold A."/>
            <person name="Susuki M."/>
            <person name="Suzuki K.-i.T."/>
            <person name="Hayashi T."/>
            <person name="Toyoda A."/>
            <person name="Oliveira C."/>
            <person name="Osipova E."/>
            <person name="Leigh N.D."/>
            <person name="Simon A."/>
            <person name="Yun M.H."/>
        </authorList>
    </citation>
    <scope>NUCLEOTIDE SEQUENCE</scope>
    <source>
        <strain evidence="1">20211129_DDA</strain>
        <tissue evidence="1">Liver</tissue>
    </source>
</reference>
<accession>A0AAV7X452</accession>
<sequence>MQSRHESSAGAEVCKRTDAPVKSVLNRLNRTRKSGFLEGRTKIKEGLLRQPYWGYDKLYGTQRSGLKRWRSTNMKKGL</sequence>
<protein>
    <submittedName>
        <fullName evidence="1">Uncharacterized protein</fullName>
    </submittedName>
</protein>
<dbReference type="EMBL" id="JANPWB010000001">
    <property type="protein sequence ID" value="KAJ1219000.1"/>
    <property type="molecule type" value="Genomic_DNA"/>
</dbReference>